<dbReference type="RefSeq" id="WP_347323923.1">
    <property type="nucleotide sequence ID" value="NZ_JBCGUH010000002.1"/>
</dbReference>
<feature type="domain" description="HAMP" evidence="15">
    <location>
        <begin position="288"/>
        <end position="342"/>
    </location>
</feature>
<comment type="caution">
    <text evidence="16">The sequence shown here is derived from an EMBL/GenBank/DDBJ whole genome shotgun (WGS) entry which is preliminary data.</text>
</comment>
<dbReference type="Gene3D" id="3.30.565.10">
    <property type="entry name" value="Histidine kinase-like ATPase, C-terminal domain"/>
    <property type="match status" value="1"/>
</dbReference>
<dbReference type="SUPFAM" id="SSF47384">
    <property type="entry name" value="Homodimeric domain of signal transducing histidine kinase"/>
    <property type="match status" value="1"/>
</dbReference>
<evidence type="ECO:0000256" key="6">
    <source>
        <dbReference type="ARBA" id="ARBA00022679"/>
    </source>
</evidence>
<keyword evidence="5" id="KW-0597">Phosphoprotein</keyword>
<dbReference type="InterPro" id="IPR003660">
    <property type="entry name" value="HAMP_dom"/>
</dbReference>
<evidence type="ECO:0000256" key="1">
    <source>
        <dbReference type="ARBA" id="ARBA00000085"/>
    </source>
</evidence>
<keyword evidence="11 13" id="KW-0472">Membrane</keyword>
<dbReference type="PROSITE" id="PS50885">
    <property type="entry name" value="HAMP"/>
    <property type="match status" value="1"/>
</dbReference>
<dbReference type="EC" id="2.7.13.3" evidence="3"/>
<evidence type="ECO:0000256" key="4">
    <source>
        <dbReference type="ARBA" id="ARBA00022475"/>
    </source>
</evidence>
<dbReference type="Pfam" id="PF00672">
    <property type="entry name" value="HAMP"/>
    <property type="match status" value="1"/>
</dbReference>
<evidence type="ECO:0000256" key="11">
    <source>
        <dbReference type="ARBA" id="ARBA00023136"/>
    </source>
</evidence>
<evidence type="ECO:0000256" key="2">
    <source>
        <dbReference type="ARBA" id="ARBA00004651"/>
    </source>
</evidence>
<keyword evidence="13" id="KW-0812">Transmembrane</keyword>
<feature type="coiled-coil region" evidence="12">
    <location>
        <begin position="330"/>
        <end position="371"/>
    </location>
</feature>
<dbReference type="Pfam" id="PF02518">
    <property type="entry name" value="HATPase_c"/>
    <property type="match status" value="1"/>
</dbReference>
<evidence type="ECO:0000256" key="8">
    <source>
        <dbReference type="ARBA" id="ARBA00022777"/>
    </source>
</evidence>
<keyword evidence="6" id="KW-0808">Transferase</keyword>
<dbReference type="Pfam" id="PF00512">
    <property type="entry name" value="HisKA"/>
    <property type="match status" value="1"/>
</dbReference>
<keyword evidence="17" id="KW-1185">Reference proteome</keyword>
<evidence type="ECO:0000256" key="7">
    <source>
        <dbReference type="ARBA" id="ARBA00022741"/>
    </source>
</evidence>
<dbReference type="CDD" id="cd00082">
    <property type="entry name" value="HisKA"/>
    <property type="match status" value="1"/>
</dbReference>
<evidence type="ECO:0000256" key="9">
    <source>
        <dbReference type="ARBA" id="ARBA00022840"/>
    </source>
</evidence>
<dbReference type="EMBL" id="JBHUEH010000032">
    <property type="protein sequence ID" value="MFD1887789.1"/>
    <property type="molecule type" value="Genomic_DNA"/>
</dbReference>
<keyword evidence="7" id="KW-0547">Nucleotide-binding</keyword>
<dbReference type="Gene3D" id="6.10.340.10">
    <property type="match status" value="1"/>
</dbReference>
<dbReference type="PANTHER" id="PTHR45453">
    <property type="entry name" value="PHOSPHATE REGULON SENSOR PROTEIN PHOR"/>
    <property type="match status" value="1"/>
</dbReference>
<evidence type="ECO:0000313" key="16">
    <source>
        <dbReference type="EMBL" id="MFD1887789.1"/>
    </source>
</evidence>
<feature type="transmembrane region" description="Helical" evidence="13">
    <location>
        <begin position="267"/>
        <end position="286"/>
    </location>
</feature>
<dbReference type="InterPro" id="IPR036097">
    <property type="entry name" value="HisK_dim/P_sf"/>
</dbReference>
<evidence type="ECO:0000259" key="15">
    <source>
        <dbReference type="PROSITE" id="PS50885"/>
    </source>
</evidence>
<dbReference type="Gene3D" id="1.10.287.130">
    <property type="match status" value="1"/>
</dbReference>
<evidence type="ECO:0000259" key="14">
    <source>
        <dbReference type="PROSITE" id="PS50109"/>
    </source>
</evidence>
<dbReference type="InterPro" id="IPR036890">
    <property type="entry name" value="HATPase_C_sf"/>
</dbReference>
<evidence type="ECO:0000256" key="13">
    <source>
        <dbReference type="SAM" id="Phobius"/>
    </source>
</evidence>
<evidence type="ECO:0000256" key="10">
    <source>
        <dbReference type="ARBA" id="ARBA00023012"/>
    </source>
</evidence>
<feature type="transmembrane region" description="Helical" evidence="13">
    <location>
        <begin position="6"/>
        <end position="28"/>
    </location>
</feature>
<keyword evidence="4" id="KW-1003">Cell membrane</keyword>
<feature type="domain" description="Histidine kinase" evidence="14">
    <location>
        <begin position="371"/>
        <end position="586"/>
    </location>
</feature>
<dbReference type="SMART" id="SM00304">
    <property type="entry name" value="HAMP"/>
    <property type="match status" value="1"/>
</dbReference>
<accession>A0ABW4RPU7</accession>
<name>A0ABW4RPU7_9BACL</name>
<keyword evidence="10" id="KW-0902">Two-component regulatory system</keyword>
<organism evidence="16 17">
    <name type="scientific">Paenibacillus wenxiniae</name>
    <dbReference type="NCBI Taxonomy" id="1636843"/>
    <lineage>
        <taxon>Bacteria</taxon>
        <taxon>Bacillati</taxon>
        <taxon>Bacillota</taxon>
        <taxon>Bacilli</taxon>
        <taxon>Bacillales</taxon>
        <taxon>Paenibacillaceae</taxon>
        <taxon>Paenibacillus</taxon>
    </lineage>
</organism>
<sequence>MRTKGIVFKLFIITSIVTIGIFAFILLGQGLFFEKFYRTVKVHDLEQNMHSFAKQYAEQGDNLVSSARLLGQFSNDNHAALAIYDSDLQRRSLDPYYITIQTQDRKVSLLFSSLGTSIGDVPPNLQIGATLTADGIYMDQDDRIMQPSLLQPQTPAPEQGLTRIQGHITDLVLPKDQEMSMSPFYTSTLIDGAFNDWRNNVSTNHNDAIGLLKAGQTIETEWVDNWSGVTYAMIIMPVQDSGGGMNYVLSLSSLQPVGEAAALLQRYYVYLAPIIVVILLVLSFIYSRLLSRPLLQLSRTSARMARLDFQAVDHGAIRSTDEFGEVSRNLDTLRHNLDTALRQLSETNEALSREMEEKIRAEELRKELIANISHELKTPLGIVKGFAEGLQDDVAADKRERYVQLIVTETDRMNALIMDMLQLSRFEVKAVKLKQETIDIVQHIEALLHSFTPQLDHRNLRVHTFGDKTLEVTADPRRIDQVLLNLLSNAVRHAREGGIITVNWQIIEDNEVEIRIENEGDPIPAQELERIWDQFYRAERSRDRKTGGTGLGLAIVKHILELYGSRYGVNNIENGVAFYFTLKRVKAAQEMRNNNE</sequence>
<evidence type="ECO:0000256" key="5">
    <source>
        <dbReference type="ARBA" id="ARBA00022553"/>
    </source>
</evidence>
<dbReference type="PRINTS" id="PR00344">
    <property type="entry name" value="BCTRLSENSOR"/>
</dbReference>
<evidence type="ECO:0000256" key="12">
    <source>
        <dbReference type="SAM" id="Coils"/>
    </source>
</evidence>
<evidence type="ECO:0000256" key="3">
    <source>
        <dbReference type="ARBA" id="ARBA00012438"/>
    </source>
</evidence>
<dbReference type="Proteomes" id="UP001597233">
    <property type="component" value="Unassembled WGS sequence"/>
</dbReference>
<dbReference type="InterPro" id="IPR003594">
    <property type="entry name" value="HATPase_dom"/>
</dbReference>
<dbReference type="InterPro" id="IPR005467">
    <property type="entry name" value="His_kinase_dom"/>
</dbReference>
<dbReference type="PANTHER" id="PTHR45453:SF3">
    <property type="entry name" value="HISTIDINE KINASE"/>
    <property type="match status" value="1"/>
</dbReference>
<protein>
    <recommendedName>
        <fullName evidence="3">histidine kinase</fullName>
        <ecNumber evidence="3">2.7.13.3</ecNumber>
    </recommendedName>
</protein>
<keyword evidence="13" id="KW-1133">Transmembrane helix</keyword>
<dbReference type="PROSITE" id="PS50109">
    <property type="entry name" value="HIS_KIN"/>
    <property type="match status" value="1"/>
</dbReference>
<dbReference type="SUPFAM" id="SSF55874">
    <property type="entry name" value="ATPase domain of HSP90 chaperone/DNA topoisomerase II/histidine kinase"/>
    <property type="match status" value="1"/>
</dbReference>
<keyword evidence="8 16" id="KW-0418">Kinase</keyword>
<dbReference type="InterPro" id="IPR003661">
    <property type="entry name" value="HisK_dim/P_dom"/>
</dbReference>
<comment type="subcellular location">
    <subcellularLocation>
        <location evidence="2">Cell membrane</location>
        <topology evidence="2">Multi-pass membrane protein</topology>
    </subcellularLocation>
</comment>
<dbReference type="CDD" id="cd06225">
    <property type="entry name" value="HAMP"/>
    <property type="match status" value="1"/>
</dbReference>
<dbReference type="SMART" id="SM00388">
    <property type="entry name" value="HisKA"/>
    <property type="match status" value="1"/>
</dbReference>
<evidence type="ECO:0000313" key="17">
    <source>
        <dbReference type="Proteomes" id="UP001597233"/>
    </source>
</evidence>
<comment type="catalytic activity">
    <reaction evidence="1">
        <text>ATP + protein L-histidine = ADP + protein N-phospho-L-histidine.</text>
        <dbReference type="EC" id="2.7.13.3"/>
    </reaction>
</comment>
<gene>
    <name evidence="16" type="ORF">ACFSC9_20120</name>
</gene>
<keyword evidence="9" id="KW-0067">ATP-binding</keyword>
<proteinExistence type="predicted"/>
<reference evidence="17" key="1">
    <citation type="journal article" date="2019" name="Int. J. Syst. Evol. Microbiol.">
        <title>The Global Catalogue of Microorganisms (GCM) 10K type strain sequencing project: providing services to taxonomists for standard genome sequencing and annotation.</title>
        <authorList>
            <consortium name="The Broad Institute Genomics Platform"/>
            <consortium name="The Broad Institute Genome Sequencing Center for Infectious Disease"/>
            <person name="Wu L."/>
            <person name="Ma J."/>
        </authorList>
    </citation>
    <scope>NUCLEOTIDE SEQUENCE [LARGE SCALE GENOMIC DNA]</scope>
    <source>
        <strain evidence="17">CCUG 54950</strain>
    </source>
</reference>
<dbReference type="InterPro" id="IPR050351">
    <property type="entry name" value="BphY/WalK/GraS-like"/>
</dbReference>
<keyword evidence="12" id="KW-0175">Coiled coil</keyword>
<dbReference type="GO" id="GO:0016301">
    <property type="term" value="F:kinase activity"/>
    <property type="evidence" value="ECO:0007669"/>
    <property type="project" value="UniProtKB-KW"/>
</dbReference>
<dbReference type="SMART" id="SM00387">
    <property type="entry name" value="HATPase_c"/>
    <property type="match status" value="1"/>
</dbReference>
<dbReference type="InterPro" id="IPR004358">
    <property type="entry name" value="Sig_transdc_His_kin-like_C"/>
</dbReference>